<evidence type="ECO:0000259" key="1">
    <source>
        <dbReference type="Pfam" id="PF01872"/>
    </source>
</evidence>
<feature type="domain" description="Bacterial bifunctional deaminase-reductase C-terminal" evidence="1">
    <location>
        <begin position="3"/>
        <end position="156"/>
    </location>
</feature>
<protein>
    <submittedName>
        <fullName evidence="2">Bifunctional deaminase-reductase domain protein</fullName>
    </submittedName>
</protein>
<dbReference type="Gene3D" id="3.40.430.10">
    <property type="entry name" value="Dihydrofolate Reductase, subunit A"/>
    <property type="match status" value="1"/>
</dbReference>
<evidence type="ECO:0000313" key="3">
    <source>
        <dbReference type="Proteomes" id="UP000034044"/>
    </source>
</evidence>
<dbReference type="GO" id="GO:0008703">
    <property type="term" value="F:5-amino-6-(5-phosphoribosylamino)uracil reductase activity"/>
    <property type="evidence" value="ECO:0007669"/>
    <property type="project" value="InterPro"/>
</dbReference>
<dbReference type="InterPro" id="IPR050765">
    <property type="entry name" value="Riboflavin_Biosynth_HTPR"/>
</dbReference>
<proteinExistence type="predicted"/>
<dbReference type="InterPro" id="IPR024072">
    <property type="entry name" value="DHFR-like_dom_sf"/>
</dbReference>
<dbReference type="PANTHER" id="PTHR38011">
    <property type="entry name" value="DIHYDROFOLATE REDUCTASE FAMILY PROTEIN (AFU_ORTHOLOGUE AFUA_8G06820)"/>
    <property type="match status" value="1"/>
</dbReference>
<dbReference type="SUPFAM" id="SSF53597">
    <property type="entry name" value="Dihydrofolate reductase-like"/>
    <property type="match status" value="1"/>
</dbReference>
<reference evidence="2 3" key="1">
    <citation type="journal article" date="2015" name="Nature">
        <title>rRNA introns, odd ribosomes, and small enigmatic genomes across a large radiation of phyla.</title>
        <authorList>
            <person name="Brown C.T."/>
            <person name="Hug L.A."/>
            <person name="Thomas B.C."/>
            <person name="Sharon I."/>
            <person name="Castelle C.J."/>
            <person name="Singh A."/>
            <person name="Wilkins M.J."/>
            <person name="Williams K.H."/>
            <person name="Banfield J.F."/>
        </authorList>
    </citation>
    <scope>NUCLEOTIDE SEQUENCE [LARGE SCALE GENOMIC DNA]</scope>
</reference>
<dbReference type="InterPro" id="IPR002734">
    <property type="entry name" value="RibDG_C"/>
</dbReference>
<dbReference type="AlphaFoldDB" id="A0A0G0FQR9"/>
<sequence>MRVILYMAISLNGMIAKSDDDTSWISKEEWDSYSLAVRNAGCLIVGHRTYGILTKQPEFSEFKDVKLVVVAQENFQTLAPNHLVAHSPKESLEILKDFKEVVVAGGGALNASFMEENIVDEIFIDIEPIILGKGIPLFRDKDFELNLKLVGQKKISDNEIQLHYEVLK</sequence>
<organism evidence="2 3">
    <name type="scientific">Candidatus Wolfebacteria bacterium GW2011_GWC1_37_10</name>
    <dbReference type="NCBI Taxonomy" id="1619010"/>
    <lineage>
        <taxon>Bacteria</taxon>
        <taxon>Candidatus Wolfeibacteriota</taxon>
    </lineage>
</organism>
<dbReference type="PANTHER" id="PTHR38011:SF11">
    <property type="entry name" value="2,5-DIAMINO-6-RIBOSYLAMINO-4(3H)-PYRIMIDINONE 5'-PHOSPHATE REDUCTASE"/>
    <property type="match status" value="1"/>
</dbReference>
<dbReference type="Proteomes" id="UP000034044">
    <property type="component" value="Unassembled WGS sequence"/>
</dbReference>
<gene>
    <name evidence="2" type="ORF">US36_C0020G0006</name>
</gene>
<dbReference type="GO" id="GO:0009231">
    <property type="term" value="P:riboflavin biosynthetic process"/>
    <property type="evidence" value="ECO:0007669"/>
    <property type="project" value="InterPro"/>
</dbReference>
<comment type="caution">
    <text evidence="2">The sequence shown here is derived from an EMBL/GenBank/DDBJ whole genome shotgun (WGS) entry which is preliminary data.</text>
</comment>
<dbReference type="Pfam" id="PF01872">
    <property type="entry name" value="RibD_C"/>
    <property type="match status" value="1"/>
</dbReference>
<name>A0A0G0FQR9_9BACT</name>
<dbReference type="EMBL" id="LBSR01000020">
    <property type="protein sequence ID" value="KKQ21423.1"/>
    <property type="molecule type" value="Genomic_DNA"/>
</dbReference>
<accession>A0A0G0FQR9</accession>
<evidence type="ECO:0000313" key="2">
    <source>
        <dbReference type="EMBL" id="KKQ21423.1"/>
    </source>
</evidence>